<dbReference type="Gene3D" id="2.30.30.280">
    <property type="entry name" value="Adenine nucleotide alpha hydrolases-like domains"/>
    <property type="match status" value="1"/>
</dbReference>
<keyword evidence="13" id="KW-1185">Reference proteome</keyword>
<evidence type="ECO:0000256" key="9">
    <source>
        <dbReference type="HAMAP-Rule" id="MF_00144"/>
    </source>
</evidence>
<feature type="active site" description="Nucleophile" evidence="9">
    <location>
        <position position="102"/>
    </location>
</feature>
<organism evidence="12 13">
    <name type="scientific">Nibricoccus aquaticus</name>
    <dbReference type="NCBI Taxonomy" id="2576891"/>
    <lineage>
        <taxon>Bacteria</taxon>
        <taxon>Pseudomonadati</taxon>
        <taxon>Verrucomicrobiota</taxon>
        <taxon>Opitutia</taxon>
        <taxon>Opitutales</taxon>
        <taxon>Opitutaceae</taxon>
        <taxon>Nibricoccus</taxon>
    </lineage>
</organism>
<keyword evidence="6 9" id="KW-0694">RNA-binding</keyword>
<feature type="active site" description="Cysteine persulfide intermediate" evidence="9">
    <location>
        <position position="199"/>
    </location>
</feature>
<feature type="region of interest" description="Interaction with target base in tRNA" evidence="9">
    <location>
        <begin position="97"/>
        <end position="99"/>
    </location>
</feature>
<feature type="binding site" evidence="9">
    <location>
        <begin position="10"/>
        <end position="17"/>
    </location>
    <ligand>
        <name>ATP</name>
        <dbReference type="ChEBI" id="CHEBI:30616"/>
    </ligand>
</feature>
<evidence type="ECO:0000256" key="4">
    <source>
        <dbReference type="ARBA" id="ARBA00022741"/>
    </source>
</evidence>
<keyword evidence="7 9" id="KW-1015">Disulfide bond</keyword>
<evidence type="ECO:0000313" key="12">
    <source>
        <dbReference type="EMBL" id="ATC63386.1"/>
    </source>
</evidence>
<evidence type="ECO:0000256" key="7">
    <source>
        <dbReference type="ARBA" id="ARBA00023157"/>
    </source>
</evidence>
<dbReference type="KEGG" id="vbh:CMV30_05135"/>
<dbReference type="Gene3D" id="2.40.30.10">
    <property type="entry name" value="Translation factors"/>
    <property type="match status" value="1"/>
</dbReference>
<evidence type="ECO:0000256" key="2">
    <source>
        <dbReference type="ARBA" id="ARBA00022679"/>
    </source>
</evidence>
<dbReference type="EMBL" id="CP023344">
    <property type="protein sequence ID" value="ATC63386.1"/>
    <property type="molecule type" value="Genomic_DNA"/>
</dbReference>
<dbReference type="GO" id="GO:0002143">
    <property type="term" value="P:tRNA wobble position uridine thiolation"/>
    <property type="evidence" value="ECO:0007669"/>
    <property type="project" value="TreeGrafter"/>
</dbReference>
<dbReference type="GO" id="GO:0005737">
    <property type="term" value="C:cytoplasm"/>
    <property type="evidence" value="ECO:0007669"/>
    <property type="project" value="UniProtKB-SubCell"/>
</dbReference>
<evidence type="ECO:0000256" key="8">
    <source>
        <dbReference type="ARBA" id="ARBA00051542"/>
    </source>
</evidence>
<dbReference type="OrthoDB" id="9800696at2"/>
<dbReference type="Pfam" id="PF20259">
    <property type="entry name" value="tRNA_Me_trans_M"/>
    <property type="match status" value="1"/>
</dbReference>
<keyword evidence="2 9" id="KW-0808">Transferase</keyword>
<comment type="subcellular location">
    <subcellularLocation>
        <location evidence="9">Cytoplasm</location>
    </subcellularLocation>
</comment>
<dbReference type="PANTHER" id="PTHR11933:SF5">
    <property type="entry name" value="MITOCHONDRIAL TRNA-SPECIFIC 2-THIOURIDYLASE 1"/>
    <property type="match status" value="1"/>
</dbReference>
<feature type="binding site" evidence="9">
    <location>
        <position position="126"/>
    </location>
    <ligand>
        <name>ATP</name>
        <dbReference type="ChEBI" id="CHEBI:30616"/>
    </ligand>
</feature>
<feature type="region of interest" description="Interaction with tRNA" evidence="9">
    <location>
        <begin position="310"/>
        <end position="311"/>
    </location>
</feature>
<name>A0A290QAY1_9BACT</name>
<dbReference type="HAMAP" id="MF_00144">
    <property type="entry name" value="tRNA_thiouridyl_MnmA"/>
    <property type="match status" value="1"/>
</dbReference>
<dbReference type="GO" id="GO:0103016">
    <property type="term" value="F:tRNA-uridine 2-sulfurtransferase activity"/>
    <property type="evidence" value="ECO:0007669"/>
    <property type="project" value="UniProtKB-EC"/>
</dbReference>
<evidence type="ECO:0000256" key="3">
    <source>
        <dbReference type="ARBA" id="ARBA00022694"/>
    </source>
</evidence>
<feature type="binding site" evidence="9">
    <location>
        <position position="36"/>
    </location>
    <ligand>
        <name>ATP</name>
        <dbReference type="ChEBI" id="CHEBI:30616"/>
    </ligand>
</feature>
<dbReference type="FunFam" id="3.40.50.620:FF:000115">
    <property type="entry name" value="tRNA-specific 2-thiouridylase MnmA"/>
    <property type="match status" value="1"/>
</dbReference>
<dbReference type="InterPro" id="IPR014729">
    <property type="entry name" value="Rossmann-like_a/b/a_fold"/>
</dbReference>
<comment type="similarity">
    <text evidence="9">Belongs to the MnmA/TRMU family.</text>
</comment>
<feature type="site" description="Interaction with tRNA" evidence="9">
    <location>
        <position position="127"/>
    </location>
</feature>
<dbReference type="SUPFAM" id="SSF52402">
    <property type="entry name" value="Adenine nucleotide alpha hydrolases-like"/>
    <property type="match status" value="1"/>
</dbReference>
<evidence type="ECO:0000256" key="1">
    <source>
        <dbReference type="ARBA" id="ARBA00022555"/>
    </source>
</evidence>
<dbReference type="Proteomes" id="UP000217265">
    <property type="component" value="Chromosome"/>
</dbReference>
<protein>
    <recommendedName>
        <fullName evidence="9">tRNA-specific 2-thiouridylase MnmA</fullName>
        <ecNumber evidence="9">2.8.1.13</ecNumber>
    </recommendedName>
</protein>
<keyword evidence="5 9" id="KW-0067">ATP-binding</keyword>
<dbReference type="InterPro" id="IPR046884">
    <property type="entry name" value="MnmA-like_central"/>
</dbReference>
<feature type="region of interest" description="Interaction with tRNA" evidence="9">
    <location>
        <begin position="149"/>
        <end position="151"/>
    </location>
</feature>
<dbReference type="CDD" id="cd01998">
    <property type="entry name" value="MnmA_TRMU-like"/>
    <property type="match status" value="1"/>
</dbReference>
<comment type="function">
    <text evidence="9">Catalyzes the 2-thiolation of uridine at the wobble position (U34) of tRNA, leading to the formation of s(2)U34.</text>
</comment>
<dbReference type="NCBIfam" id="TIGR00420">
    <property type="entry name" value="trmU"/>
    <property type="match status" value="1"/>
</dbReference>
<dbReference type="PANTHER" id="PTHR11933">
    <property type="entry name" value="TRNA 5-METHYLAMINOMETHYL-2-THIOURIDYLATE -METHYLTRANSFERASE"/>
    <property type="match status" value="1"/>
</dbReference>
<keyword evidence="1 9" id="KW-0820">tRNA-binding</keyword>
<feature type="domain" description="tRNA-specific 2-thiouridylase MnmA-like central" evidence="11">
    <location>
        <begin position="207"/>
        <end position="273"/>
    </location>
</feature>
<reference evidence="12 13" key="1">
    <citation type="submission" date="2017-09" db="EMBL/GenBank/DDBJ databases">
        <title>Complete genome sequence of Verrucomicrobial strain HZ-65, isolated from freshwater.</title>
        <authorList>
            <person name="Choi A."/>
        </authorList>
    </citation>
    <scope>NUCLEOTIDE SEQUENCE [LARGE SCALE GENOMIC DNA]</scope>
    <source>
        <strain evidence="12 13">HZ-65</strain>
    </source>
</reference>
<sequence>MSTREKILVAMSGGVDSSVAALLLKRQGYDIVGAYMKNWINEDNIVGHCPWMQDIDDARAVADNLGIEFRVVNLMKDYRERIVDYLLDGYRRGLTPNPDIMCNREIKFGVFRAWARDNGFSAVATGHYARREQNSDATWSLLEGADKNKDQSYFLTLLSQEQLADARFPIGHIPKPELRALAREAGLATADKKDSQGICFIGEVKMQDFLRQYVPDQPGPIIRADDGRLLGEHRGLHYFTLGQRKGIGIPSNTDNKAYVVVGKRSEDHALLVAFDGADAPGLFVNEVRIHSIAWNCPPLTQPRKLEARVRYRDPRVPAEFIPDPAPLSDTSAHSVVSIAATNAAYPTTALVRFTEPQRGLASGQIIAFYDGERLLGGGVYS</sequence>
<evidence type="ECO:0000313" key="13">
    <source>
        <dbReference type="Proteomes" id="UP000217265"/>
    </source>
</evidence>
<dbReference type="InterPro" id="IPR004506">
    <property type="entry name" value="MnmA-like"/>
</dbReference>
<dbReference type="Pfam" id="PF03054">
    <property type="entry name" value="tRNA_Me_trans"/>
    <property type="match status" value="1"/>
</dbReference>
<dbReference type="Gene3D" id="3.40.50.620">
    <property type="entry name" value="HUPs"/>
    <property type="match status" value="1"/>
</dbReference>
<dbReference type="AlphaFoldDB" id="A0A290QAY1"/>
<evidence type="ECO:0000259" key="10">
    <source>
        <dbReference type="Pfam" id="PF20258"/>
    </source>
</evidence>
<gene>
    <name evidence="9" type="primary">mnmA</name>
    <name evidence="12" type="ORF">CMV30_05135</name>
</gene>
<feature type="domain" description="tRNA-specific 2-thiouridylase MnmA-like C-terminal" evidence="10">
    <location>
        <begin position="347"/>
        <end position="379"/>
    </location>
</feature>
<keyword evidence="4 9" id="KW-0547">Nucleotide-binding</keyword>
<dbReference type="RefSeq" id="WP_096055018.1">
    <property type="nucleotide sequence ID" value="NZ_CP023344.1"/>
</dbReference>
<feature type="disulfide bond" description="Alternate" evidence="9">
    <location>
        <begin position="102"/>
        <end position="199"/>
    </location>
</feature>
<dbReference type="EC" id="2.8.1.13" evidence="9"/>
<evidence type="ECO:0000256" key="6">
    <source>
        <dbReference type="ARBA" id="ARBA00022884"/>
    </source>
</evidence>
<dbReference type="GO" id="GO:0005524">
    <property type="term" value="F:ATP binding"/>
    <property type="evidence" value="ECO:0007669"/>
    <property type="project" value="UniProtKB-KW"/>
</dbReference>
<dbReference type="NCBIfam" id="NF001138">
    <property type="entry name" value="PRK00143.1"/>
    <property type="match status" value="1"/>
</dbReference>
<feature type="site" description="Interaction with tRNA" evidence="9">
    <location>
        <position position="364"/>
    </location>
</feature>
<dbReference type="Pfam" id="PF20258">
    <property type="entry name" value="tRNA_Me_trans_C"/>
    <property type="match status" value="1"/>
</dbReference>
<keyword evidence="3 9" id="KW-0819">tRNA processing</keyword>
<dbReference type="InterPro" id="IPR023382">
    <property type="entry name" value="MnmA-like_central_sf"/>
</dbReference>
<comment type="catalytic activity">
    <reaction evidence="8 9">
        <text>S-sulfanyl-L-cysteinyl-[protein] + uridine(34) in tRNA + AH2 + ATP = 2-thiouridine(34) in tRNA + L-cysteinyl-[protein] + A + AMP + diphosphate + H(+)</text>
        <dbReference type="Rhea" id="RHEA:47032"/>
        <dbReference type="Rhea" id="RHEA-COMP:10131"/>
        <dbReference type="Rhea" id="RHEA-COMP:11726"/>
        <dbReference type="Rhea" id="RHEA-COMP:11727"/>
        <dbReference type="Rhea" id="RHEA-COMP:11728"/>
        <dbReference type="ChEBI" id="CHEBI:13193"/>
        <dbReference type="ChEBI" id="CHEBI:15378"/>
        <dbReference type="ChEBI" id="CHEBI:17499"/>
        <dbReference type="ChEBI" id="CHEBI:29950"/>
        <dbReference type="ChEBI" id="CHEBI:30616"/>
        <dbReference type="ChEBI" id="CHEBI:33019"/>
        <dbReference type="ChEBI" id="CHEBI:61963"/>
        <dbReference type="ChEBI" id="CHEBI:65315"/>
        <dbReference type="ChEBI" id="CHEBI:87170"/>
        <dbReference type="ChEBI" id="CHEBI:456215"/>
        <dbReference type="EC" id="2.8.1.13"/>
    </reaction>
</comment>
<accession>A0A290QAY1</accession>
<evidence type="ECO:0000256" key="5">
    <source>
        <dbReference type="ARBA" id="ARBA00022840"/>
    </source>
</evidence>
<dbReference type="InterPro" id="IPR046885">
    <property type="entry name" value="MnmA-like_C"/>
</dbReference>
<proteinExistence type="inferred from homology"/>
<keyword evidence="9" id="KW-0963">Cytoplasm</keyword>
<evidence type="ECO:0000259" key="11">
    <source>
        <dbReference type="Pfam" id="PF20259"/>
    </source>
</evidence>
<dbReference type="GO" id="GO:0000049">
    <property type="term" value="F:tRNA binding"/>
    <property type="evidence" value="ECO:0007669"/>
    <property type="project" value="UniProtKB-KW"/>
</dbReference>